<dbReference type="InterPro" id="IPR029058">
    <property type="entry name" value="AB_hydrolase_fold"/>
</dbReference>
<dbReference type="EMBL" id="RBZU01000021">
    <property type="protein sequence ID" value="RKP44239.1"/>
    <property type="molecule type" value="Genomic_DNA"/>
</dbReference>
<feature type="domain" description="Alpha/beta hydrolase fold-3" evidence="3">
    <location>
        <begin position="83"/>
        <end position="293"/>
    </location>
</feature>
<dbReference type="InterPro" id="IPR050300">
    <property type="entry name" value="GDXG_lipolytic_enzyme"/>
</dbReference>
<comment type="similarity">
    <text evidence="1">Belongs to the 'GDXG' lipolytic enzyme family.</text>
</comment>
<dbReference type="AlphaFoldDB" id="A0A494X898"/>
<dbReference type="PROSITE" id="PS01173">
    <property type="entry name" value="LIPASE_GDXG_HIS"/>
    <property type="match status" value="1"/>
</dbReference>
<accession>A0A494X898</accession>
<protein>
    <submittedName>
        <fullName evidence="4">Alpha/beta hydrolase</fullName>
    </submittedName>
</protein>
<evidence type="ECO:0000313" key="5">
    <source>
        <dbReference type="Proteomes" id="UP000270342"/>
    </source>
</evidence>
<dbReference type="SUPFAM" id="SSF53474">
    <property type="entry name" value="alpha/beta-Hydrolases"/>
    <property type="match status" value="1"/>
</dbReference>
<keyword evidence="5" id="KW-1185">Reference proteome</keyword>
<comment type="caution">
    <text evidence="4">The sequence shown here is derived from an EMBL/GenBank/DDBJ whole genome shotgun (WGS) entry which is preliminary data.</text>
</comment>
<dbReference type="OrthoDB" id="9794445at2"/>
<dbReference type="Gene3D" id="3.40.50.1820">
    <property type="entry name" value="alpha/beta hydrolase"/>
    <property type="match status" value="1"/>
</dbReference>
<dbReference type="Pfam" id="PF07859">
    <property type="entry name" value="Abhydrolase_3"/>
    <property type="match status" value="1"/>
</dbReference>
<dbReference type="Proteomes" id="UP000270342">
    <property type="component" value="Unassembled WGS sequence"/>
</dbReference>
<dbReference type="InterPro" id="IPR002168">
    <property type="entry name" value="Lipase_GDXG_HIS_AS"/>
</dbReference>
<dbReference type="GO" id="GO:0016787">
    <property type="term" value="F:hydrolase activity"/>
    <property type="evidence" value="ECO:0007669"/>
    <property type="project" value="UniProtKB-KW"/>
</dbReference>
<dbReference type="InterPro" id="IPR013094">
    <property type="entry name" value="AB_hydrolase_3"/>
</dbReference>
<dbReference type="PANTHER" id="PTHR48081">
    <property type="entry name" value="AB HYDROLASE SUPERFAMILY PROTEIN C4A8.06C"/>
    <property type="match status" value="1"/>
</dbReference>
<dbReference type="PANTHER" id="PTHR48081:SF8">
    <property type="entry name" value="ALPHA_BETA HYDROLASE FOLD-3 DOMAIN-CONTAINING PROTEIN-RELATED"/>
    <property type="match status" value="1"/>
</dbReference>
<evidence type="ECO:0000313" key="4">
    <source>
        <dbReference type="EMBL" id="RKP44239.1"/>
    </source>
</evidence>
<evidence type="ECO:0000256" key="1">
    <source>
        <dbReference type="ARBA" id="ARBA00010515"/>
    </source>
</evidence>
<keyword evidence="2 4" id="KW-0378">Hydrolase</keyword>
<sequence>MPLNPKVAQLLDSIARSKFAPLHTLAPDAARASYLRSAPILDLPPAPLAHVEDIEIRVRDGASIRVRLYQPFEPDWTRPAPALLFLHGGGFVVGNLETHDALCRIFARDAQCMVVSVDYRLAPEHKFPTAVHDAFDALQWLNANALTYGIDAKRIAIGGDSAGGTLATVAAVMARDAGLRLVLQLLIYPGVGAHASTPSHAAYADGYFLSGKTIDWMFSQYVHNRAERDDWRFAPLDGTRNAPASFAGLAPAWIAAAEYDPLFDEDLAYAAKLRDAGNAVTVRIYEGMVHEFFKMGRFIPEVAHAHADACAALRQAFDTD</sequence>
<dbReference type="RefSeq" id="WP_121091395.1">
    <property type="nucleotide sequence ID" value="NZ_RBZU01000021.1"/>
</dbReference>
<evidence type="ECO:0000259" key="3">
    <source>
        <dbReference type="Pfam" id="PF07859"/>
    </source>
</evidence>
<organism evidence="4 5">
    <name type="scientific">Pararobbsia silviterrae</name>
    <dbReference type="NCBI Taxonomy" id="1792498"/>
    <lineage>
        <taxon>Bacteria</taxon>
        <taxon>Pseudomonadati</taxon>
        <taxon>Pseudomonadota</taxon>
        <taxon>Betaproteobacteria</taxon>
        <taxon>Burkholderiales</taxon>
        <taxon>Burkholderiaceae</taxon>
        <taxon>Pararobbsia</taxon>
    </lineage>
</organism>
<name>A0A494X898_9BURK</name>
<evidence type="ECO:0000256" key="2">
    <source>
        <dbReference type="ARBA" id="ARBA00022801"/>
    </source>
</evidence>
<reference evidence="4 5" key="1">
    <citation type="submission" date="2018-10" db="EMBL/GenBank/DDBJ databases">
        <title>Robbsia sp. DHC34, isolated from soil.</title>
        <authorList>
            <person name="Gao Z.-H."/>
            <person name="Qiu L.-H."/>
        </authorList>
    </citation>
    <scope>NUCLEOTIDE SEQUENCE [LARGE SCALE GENOMIC DNA]</scope>
    <source>
        <strain evidence="4 5">DHC34</strain>
    </source>
</reference>
<proteinExistence type="inferred from homology"/>
<dbReference type="FunFam" id="3.40.50.1820:FF:000089">
    <property type="entry name" value="Alpha/beta hydrolase"/>
    <property type="match status" value="1"/>
</dbReference>
<gene>
    <name evidence="4" type="ORF">D7S86_27900</name>
</gene>